<dbReference type="Proteomes" id="UP000638981">
    <property type="component" value="Unassembled WGS sequence"/>
</dbReference>
<evidence type="ECO:0000256" key="1">
    <source>
        <dbReference type="ARBA" id="ARBA00001968"/>
    </source>
</evidence>
<dbReference type="PIRSF" id="PIRSF006305">
    <property type="entry name" value="Maf"/>
    <property type="match status" value="1"/>
</dbReference>
<comment type="cofactor">
    <cofactor evidence="1 4">
        <name>a divalent metal cation</name>
        <dbReference type="ChEBI" id="CHEBI:60240"/>
    </cofactor>
</comment>
<comment type="subcellular location">
    <subcellularLocation>
        <location evidence="4">Cytoplasm</location>
    </subcellularLocation>
</comment>
<dbReference type="InterPro" id="IPR003697">
    <property type="entry name" value="Maf-like"/>
</dbReference>
<accession>A0A918WIU1</accession>
<keyword evidence="3 4" id="KW-0546">Nucleotide metabolism</keyword>
<reference evidence="5" key="1">
    <citation type="journal article" date="2014" name="Int. J. Syst. Evol. Microbiol.">
        <title>Complete genome sequence of Corynebacterium casei LMG S-19264T (=DSM 44701T), isolated from a smear-ripened cheese.</title>
        <authorList>
            <consortium name="US DOE Joint Genome Institute (JGI-PGF)"/>
            <person name="Walter F."/>
            <person name="Albersmeier A."/>
            <person name="Kalinowski J."/>
            <person name="Ruckert C."/>
        </authorList>
    </citation>
    <scope>NUCLEOTIDE SEQUENCE</scope>
    <source>
        <strain evidence="5">KCTC 23310</strain>
    </source>
</reference>
<gene>
    <name evidence="5" type="ORF">GCM10007315_12680</name>
</gene>
<comment type="similarity">
    <text evidence="4">Belongs to the Maf family.</text>
</comment>
<evidence type="ECO:0000313" key="6">
    <source>
        <dbReference type="Proteomes" id="UP000638981"/>
    </source>
</evidence>
<comment type="caution">
    <text evidence="5">The sequence shown here is derived from an EMBL/GenBank/DDBJ whole genome shotgun (WGS) entry which is preliminary data.</text>
</comment>
<dbReference type="SUPFAM" id="SSF52972">
    <property type="entry name" value="ITPase-like"/>
    <property type="match status" value="1"/>
</dbReference>
<protein>
    <recommendedName>
        <fullName evidence="4">Nucleoside triphosphate pyrophosphatase</fullName>
        <ecNumber evidence="4">3.6.1.9</ecNumber>
    </recommendedName>
    <alternativeName>
        <fullName evidence="4">Nucleotide pyrophosphatase</fullName>
        <shortName evidence="4">Nucleotide PPase</shortName>
    </alternativeName>
</protein>
<dbReference type="Gene3D" id="3.90.950.10">
    <property type="match status" value="1"/>
</dbReference>
<comment type="catalytic activity">
    <reaction evidence="4">
        <text>a 2'-deoxyribonucleoside 5'-triphosphate + H2O = a 2'-deoxyribonucleoside 5'-phosphate + diphosphate + H(+)</text>
        <dbReference type="Rhea" id="RHEA:44644"/>
        <dbReference type="ChEBI" id="CHEBI:15377"/>
        <dbReference type="ChEBI" id="CHEBI:15378"/>
        <dbReference type="ChEBI" id="CHEBI:33019"/>
        <dbReference type="ChEBI" id="CHEBI:61560"/>
        <dbReference type="ChEBI" id="CHEBI:65317"/>
        <dbReference type="EC" id="3.6.1.9"/>
    </reaction>
</comment>
<dbReference type="GO" id="GO:0005737">
    <property type="term" value="C:cytoplasm"/>
    <property type="evidence" value="ECO:0007669"/>
    <property type="project" value="UniProtKB-SubCell"/>
</dbReference>
<evidence type="ECO:0000313" key="5">
    <source>
        <dbReference type="EMBL" id="GHC51727.1"/>
    </source>
</evidence>
<reference evidence="5" key="2">
    <citation type="submission" date="2020-09" db="EMBL/GenBank/DDBJ databases">
        <authorList>
            <person name="Sun Q."/>
            <person name="Kim S."/>
        </authorList>
    </citation>
    <scope>NUCLEOTIDE SEQUENCE</scope>
    <source>
        <strain evidence="5">KCTC 23310</strain>
    </source>
</reference>
<dbReference type="GO" id="GO:0009117">
    <property type="term" value="P:nucleotide metabolic process"/>
    <property type="evidence" value="ECO:0007669"/>
    <property type="project" value="UniProtKB-KW"/>
</dbReference>
<evidence type="ECO:0000256" key="3">
    <source>
        <dbReference type="ARBA" id="ARBA00023080"/>
    </source>
</evidence>
<proteinExistence type="inferred from homology"/>
<name>A0A918WIU1_9RHOB</name>
<evidence type="ECO:0000256" key="4">
    <source>
        <dbReference type="HAMAP-Rule" id="MF_00528"/>
    </source>
</evidence>
<sequence>MQTFPRLFHKAAMMPRPLILASGSEIRLTLLRNAGLEVSAIRPRVDEEMIKSSLLSEGASPRDLADALAEMKARKVAEKNPEALVLGCDQVLAFGTEVWGKPETPEQAVEQLTRLRGQTHRLLSAVVLYDKAEPVWRHVETASLTMRDFSPEWLAGYVARNWDEIRHCAGGYQLESEGIRLFTAVQGDYFTILGLPLLPVLLYLGQRGFIET</sequence>
<feature type="active site" description="Proton acceptor" evidence="4">
    <location>
        <position position="89"/>
    </location>
</feature>
<evidence type="ECO:0000256" key="2">
    <source>
        <dbReference type="ARBA" id="ARBA00022801"/>
    </source>
</evidence>
<dbReference type="GO" id="GO:0047429">
    <property type="term" value="F:nucleoside triphosphate diphosphatase activity"/>
    <property type="evidence" value="ECO:0007669"/>
    <property type="project" value="UniProtKB-EC"/>
</dbReference>
<dbReference type="PANTHER" id="PTHR43213">
    <property type="entry name" value="BIFUNCTIONAL DTTP/UTP PYROPHOSPHATASE/METHYLTRANSFERASE PROTEIN-RELATED"/>
    <property type="match status" value="1"/>
</dbReference>
<dbReference type="InterPro" id="IPR029001">
    <property type="entry name" value="ITPase-like_fam"/>
</dbReference>
<comment type="caution">
    <text evidence="4">Lacks conserved residue(s) required for the propagation of feature annotation.</text>
</comment>
<organism evidence="5 6">
    <name type="scientific">Neogemmobacter tilapiae</name>
    <dbReference type="NCBI Taxonomy" id="875041"/>
    <lineage>
        <taxon>Bacteria</taxon>
        <taxon>Pseudomonadati</taxon>
        <taxon>Pseudomonadota</taxon>
        <taxon>Alphaproteobacteria</taxon>
        <taxon>Rhodobacterales</taxon>
        <taxon>Paracoccaceae</taxon>
        <taxon>Neogemmobacter</taxon>
    </lineage>
</organism>
<dbReference type="Pfam" id="PF02545">
    <property type="entry name" value="Maf"/>
    <property type="match status" value="1"/>
</dbReference>
<dbReference type="CDD" id="cd00555">
    <property type="entry name" value="Maf"/>
    <property type="match status" value="1"/>
</dbReference>
<dbReference type="EC" id="3.6.1.9" evidence="4"/>
<comment type="function">
    <text evidence="4">Nucleoside triphosphate pyrophosphatase. May have a dual role in cell division arrest and in preventing the incorporation of modified nucleotides into cellular nucleic acids.</text>
</comment>
<dbReference type="HAMAP" id="MF_00528">
    <property type="entry name" value="Maf"/>
    <property type="match status" value="1"/>
</dbReference>
<dbReference type="PANTHER" id="PTHR43213:SF5">
    <property type="entry name" value="BIFUNCTIONAL DTTP_UTP PYROPHOSPHATASE_METHYLTRANSFERASE PROTEIN-RELATED"/>
    <property type="match status" value="1"/>
</dbReference>
<dbReference type="AlphaFoldDB" id="A0A918WIU1"/>
<keyword evidence="6" id="KW-1185">Reference proteome</keyword>
<dbReference type="NCBIfam" id="TIGR00172">
    <property type="entry name" value="maf"/>
    <property type="match status" value="1"/>
</dbReference>
<dbReference type="EMBL" id="BMYJ01000003">
    <property type="protein sequence ID" value="GHC51727.1"/>
    <property type="molecule type" value="Genomic_DNA"/>
</dbReference>
<keyword evidence="4" id="KW-0963">Cytoplasm</keyword>
<comment type="catalytic activity">
    <reaction evidence="4">
        <text>a ribonucleoside 5'-triphosphate + H2O = a ribonucleoside 5'-phosphate + diphosphate + H(+)</text>
        <dbReference type="Rhea" id="RHEA:23996"/>
        <dbReference type="ChEBI" id="CHEBI:15377"/>
        <dbReference type="ChEBI" id="CHEBI:15378"/>
        <dbReference type="ChEBI" id="CHEBI:33019"/>
        <dbReference type="ChEBI" id="CHEBI:58043"/>
        <dbReference type="ChEBI" id="CHEBI:61557"/>
        <dbReference type="EC" id="3.6.1.9"/>
    </reaction>
</comment>
<keyword evidence="2 4" id="KW-0378">Hydrolase</keyword>